<evidence type="ECO:0000259" key="2">
    <source>
        <dbReference type="Pfam" id="PF12776"/>
    </source>
</evidence>
<dbReference type="AlphaFoldDB" id="A0A7J7MM42"/>
<evidence type="ECO:0000313" key="3">
    <source>
        <dbReference type="EMBL" id="KAF6155860.1"/>
    </source>
</evidence>
<dbReference type="PANTHER" id="PTHR46929:SF3">
    <property type="entry name" value="MYB_SANT-LIKE DOMAIN-CONTAINING PROTEIN"/>
    <property type="match status" value="1"/>
</dbReference>
<evidence type="ECO:0000313" key="4">
    <source>
        <dbReference type="Proteomes" id="UP000541444"/>
    </source>
</evidence>
<feature type="region of interest" description="Disordered" evidence="1">
    <location>
        <begin position="231"/>
        <end position="252"/>
    </location>
</feature>
<feature type="domain" description="Myb/SANT-like" evidence="2">
    <location>
        <begin position="119"/>
        <end position="193"/>
    </location>
</feature>
<reference evidence="3 4" key="1">
    <citation type="journal article" date="2020" name="IScience">
        <title>Genome Sequencing of the Endangered Kingdonia uniflora (Circaeasteraceae, Ranunculales) Reveals Potential Mechanisms of Evolutionary Specialization.</title>
        <authorList>
            <person name="Sun Y."/>
            <person name="Deng T."/>
            <person name="Zhang A."/>
            <person name="Moore M.J."/>
            <person name="Landis J.B."/>
            <person name="Lin N."/>
            <person name="Zhang H."/>
            <person name="Zhang X."/>
            <person name="Huang J."/>
            <person name="Zhang X."/>
            <person name="Sun H."/>
            <person name="Wang H."/>
        </authorList>
    </citation>
    <scope>NUCLEOTIDE SEQUENCE [LARGE SCALE GENOMIC DNA]</scope>
    <source>
        <strain evidence="3">TB1705</strain>
        <tissue evidence="3">Leaf</tissue>
    </source>
</reference>
<organism evidence="3 4">
    <name type="scientific">Kingdonia uniflora</name>
    <dbReference type="NCBI Taxonomy" id="39325"/>
    <lineage>
        <taxon>Eukaryota</taxon>
        <taxon>Viridiplantae</taxon>
        <taxon>Streptophyta</taxon>
        <taxon>Embryophyta</taxon>
        <taxon>Tracheophyta</taxon>
        <taxon>Spermatophyta</taxon>
        <taxon>Magnoliopsida</taxon>
        <taxon>Ranunculales</taxon>
        <taxon>Circaeasteraceae</taxon>
        <taxon>Kingdonia</taxon>
    </lineage>
</organism>
<name>A0A7J7MM42_9MAGN</name>
<sequence>MPGLLNRIPDLLFSDESLHEKHLFNMEKPNLTEKKPSTHPQAEVKVPVLPTSNSQAFTGSIIEHTHGLRTSPSGKKSASSQAIKRDIFSSAFQLKVAARKYHLTLDNIALFPILVGCWQGNKSDNGWKPKAYYGVRVAIKDKIGIVITTRNIRDRIKTWKEMLSEMRELRNLSGFGWDPVSCTIVADDEVWAALDQVEFRKKLLAYQDPETLSSEAESAYDFIYPSIDPDGAADTSCPSRKTTPTAKRQRTKPTSIILKSAIETLTTELVGLRGFDMRKLFTVMEVFGRERHTATWFIDMVDVTRT</sequence>
<gene>
    <name evidence="3" type="ORF">GIB67_039191</name>
</gene>
<evidence type="ECO:0000256" key="1">
    <source>
        <dbReference type="SAM" id="MobiDB-lite"/>
    </source>
</evidence>
<feature type="compositionally biased region" description="Polar residues" evidence="1">
    <location>
        <begin position="236"/>
        <end position="246"/>
    </location>
</feature>
<dbReference type="EMBL" id="JACGCM010001398">
    <property type="protein sequence ID" value="KAF6155860.1"/>
    <property type="molecule type" value="Genomic_DNA"/>
</dbReference>
<dbReference type="Proteomes" id="UP000541444">
    <property type="component" value="Unassembled WGS sequence"/>
</dbReference>
<proteinExistence type="predicted"/>
<dbReference type="PANTHER" id="PTHR46929">
    <property type="entry name" value="EXPRESSED PROTEIN"/>
    <property type="match status" value="1"/>
</dbReference>
<dbReference type="OrthoDB" id="1748457at2759"/>
<protein>
    <recommendedName>
        <fullName evidence="2">Myb/SANT-like domain-containing protein</fullName>
    </recommendedName>
</protein>
<dbReference type="Pfam" id="PF12776">
    <property type="entry name" value="Myb_DNA-bind_3"/>
    <property type="match status" value="1"/>
</dbReference>
<accession>A0A7J7MM42</accession>
<comment type="caution">
    <text evidence="3">The sequence shown here is derived from an EMBL/GenBank/DDBJ whole genome shotgun (WGS) entry which is preliminary data.</text>
</comment>
<dbReference type="InterPro" id="IPR024752">
    <property type="entry name" value="Myb/SANT-like_dom"/>
</dbReference>
<keyword evidence="4" id="KW-1185">Reference proteome</keyword>